<gene>
    <name evidence="3" type="ORF">BN874_1400050</name>
</gene>
<keyword evidence="4" id="KW-1185">Reference proteome</keyword>
<evidence type="ECO:0000259" key="2">
    <source>
        <dbReference type="Pfam" id="PF03413"/>
    </source>
</evidence>
<dbReference type="EMBL" id="CBTK010000047">
    <property type="protein sequence ID" value="CDH43991.1"/>
    <property type="molecule type" value="Genomic_DNA"/>
</dbReference>
<comment type="caution">
    <text evidence="3">The sequence shown here is derived from an EMBL/GenBank/DDBJ whole genome shotgun (WGS) entry which is preliminary data.</text>
</comment>
<evidence type="ECO:0000313" key="3">
    <source>
        <dbReference type="EMBL" id="CDH43991.1"/>
    </source>
</evidence>
<sequence>MCLYARFALFLTLAVGSLAASPVTAGRDYKEVRQLRDAGAILSLETIIANHRRQYSDGQLLEAELEFEQGRYVYDLKFLGEDGVVREFEYDARTGELWHLEQKPRK</sequence>
<dbReference type="InterPro" id="IPR025711">
    <property type="entry name" value="PepSY"/>
</dbReference>
<keyword evidence="1" id="KW-0732">Signal</keyword>
<evidence type="ECO:0000256" key="1">
    <source>
        <dbReference type="SAM" id="SignalP"/>
    </source>
</evidence>
<proteinExistence type="predicted"/>
<dbReference type="AlphaFoldDB" id="A0A7U7J1T0"/>
<feature type="chain" id="PRO_5031365575" description="PepSY domain-containing protein" evidence="1">
    <location>
        <begin position="21"/>
        <end position="106"/>
    </location>
</feature>
<reference evidence="3 4" key="1">
    <citation type="journal article" date="2014" name="ISME J.">
        <title>Candidatus Competibacter-lineage genomes retrieved from metagenomes reveal functional metabolic diversity.</title>
        <authorList>
            <person name="McIlroy S.J."/>
            <person name="Albertsen M."/>
            <person name="Andresen E.K."/>
            <person name="Saunders A.M."/>
            <person name="Kristiansen R."/>
            <person name="Stokholm-Bjerregaard M."/>
            <person name="Nielsen K.L."/>
            <person name="Nielsen P.H."/>
        </authorList>
    </citation>
    <scope>NUCLEOTIDE SEQUENCE [LARGE SCALE GENOMIC DNA]</scope>
    <source>
        <strain evidence="3 4">Run_B_J11</strain>
    </source>
</reference>
<evidence type="ECO:0000313" key="4">
    <source>
        <dbReference type="Proteomes" id="UP000019184"/>
    </source>
</evidence>
<protein>
    <recommendedName>
        <fullName evidence="2">PepSY domain-containing protein</fullName>
    </recommendedName>
</protein>
<feature type="domain" description="PepSY" evidence="2">
    <location>
        <begin position="42"/>
        <end position="96"/>
    </location>
</feature>
<dbReference type="RefSeq" id="WP_034431083.1">
    <property type="nucleotide sequence ID" value="NZ_CBTK010000047.1"/>
</dbReference>
<dbReference type="Gene3D" id="3.10.450.40">
    <property type="match status" value="1"/>
</dbReference>
<organism evidence="3 4">
    <name type="scientific">Candidatus Contendobacter odensis Run_B_J11</name>
    <dbReference type="NCBI Taxonomy" id="1400861"/>
    <lineage>
        <taxon>Bacteria</taxon>
        <taxon>Pseudomonadati</taxon>
        <taxon>Pseudomonadota</taxon>
        <taxon>Gammaproteobacteria</taxon>
        <taxon>Candidatus Competibacteraceae</taxon>
        <taxon>Candidatus Contendibacter</taxon>
    </lineage>
</organism>
<feature type="signal peptide" evidence="1">
    <location>
        <begin position="1"/>
        <end position="20"/>
    </location>
</feature>
<accession>A0A7U7J1T0</accession>
<dbReference type="OrthoDB" id="6975080at2"/>
<dbReference type="Pfam" id="PF03413">
    <property type="entry name" value="PepSY"/>
    <property type="match status" value="1"/>
</dbReference>
<name>A0A7U7J1T0_9GAMM</name>
<dbReference type="Proteomes" id="UP000019184">
    <property type="component" value="Unassembled WGS sequence"/>
</dbReference>